<feature type="compositionally biased region" description="Pro residues" evidence="1">
    <location>
        <begin position="47"/>
        <end position="56"/>
    </location>
</feature>
<feature type="compositionally biased region" description="Basic and acidic residues" evidence="1">
    <location>
        <begin position="173"/>
        <end position="186"/>
    </location>
</feature>
<name>A0A2A2WTJ9_9ACTN</name>
<evidence type="ECO:0000313" key="3">
    <source>
        <dbReference type="Proteomes" id="UP000218810"/>
    </source>
</evidence>
<dbReference type="EMBL" id="NTGA01000005">
    <property type="protein sequence ID" value="PAY24498.1"/>
    <property type="molecule type" value="Genomic_DNA"/>
</dbReference>
<gene>
    <name evidence="2" type="ORF">CEY15_03360</name>
</gene>
<dbReference type="Proteomes" id="UP000218810">
    <property type="component" value="Unassembled WGS sequence"/>
</dbReference>
<evidence type="ECO:0000256" key="1">
    <source>
        <dbReference type="SAM" id="MobiDB-lite"/>
    </source>
</evidence>
<dbReference type="AlphaFoldDB" id="A0A2A2WTJ9"/>
<feature type="region of interest" description="Disordered" evidence="1">
    <location>
        <begin position="166"/>
        <end position="186"/>
    </location>
</feature>
<proteinExistence type="predicted"/>
<keyword evidence="3" id="KW-1185">Reference proteome</keyword>
<evidence type="ECO:0000313" key="2">
    <source>
        <dbReference type="EMBL" id="PAY24498.1"/>
    </source>
</evidence>
<feature type="compositionally biased region" description="Basic and acidic residues" evidence="1">
    <location>
        <begin position="20"/>
        <end position="42"/>
    </location>
</feature>
<comment type="caution">
    <text evidence="2">The sequence shown here is derived from an EMBL/GenBank/DDBJ whole genome shotgun (WGS) entry which is preliminary data.</text>
</comment>
<dbReference type="OrthoDB" id="4774925at2"/>
<accession>A0A2A2WTJ9</accession>
<feature type="region of interest" description="Disordered" evidence="1">
    <location>
        <begin position="20"/>
        <end position="72"/>
    </location>
</feature>
<protein>
    <submittedName>
        <fullName evidence="2">Uncharacterized protein</fullName>
    </submittedName>
</protein>
<organism evidence="2 3">
    <name type="scientific">Dietzia natronolimnaea</name>
    <dbReference type="NCBI Taxonomy" id="161920"/>
    <lineage>
        <taxon>Bacteria</taxon>
        <taxon>Bacillati</taxon>
        <taxon>Actinomycetota</taxon>
        <taxon>Actinomycetes</taxon>
        <taxon>Mycobacteriales</taxon>
        <taxon>Dietziaceae</taxon>
        <taxon>Dietzia</taxon>
    </lineage>
</organism>
<feature type="compositionally biased region" description="Low complexity" evidence="1">
    <location>
        <begin position="57"/>
        <end position="69"/>
    </location>
</feature>
<sequence>MVTAGTRVKLVVMTGFWDTSEKSTPAERRQQRMAEARRRVESGENTSPPPPRPAPGPSTRSRSARSSRPVTVDPLSVTGAQFAVWRSVQHFCATDSLPDARGTDLDLLVAWSDSIQPFRLRQRIVARLDSEGAWVPVCYAKDGVRETITQAQADRYREARLGESTLSGGAQKALRETDHPESTTSL</sequence>
<reference evidence="3" key="1">
    <citation type="submission" date="2017-09" db="EMBL/GenBank/DDBJ databases">
        <authorList>
            <person name="Zhang Y."/>
            <person name="Huang X."/>
            <person name="Liu J."/>
            <person name="Lu L."/>
            <person name="Peng K."/>
        </authorList>
    </citation>
    <scope>NUCLEOTIDE SEQUENCE [LARGE SCALE GENOMIC DNA]</scope>
    <source>
        <strain evidence="3">S-XJ-1</strain>
    </source>
</reference>